<gene>
    <name evidence="3" type="ORF">BQ2448_1925</name>
</gene>
<reference evidence="4" key="1">
    <citation type="submission" date="2016-09" db="EMBL/GenBank/DDBJ databases">
        <authorList>
            <person name="Jeantristanb JTB J.-T."/>
            <person name="Ricardo R."/>
        </authorList>
    </citation>
    <scope>NUCLEOTIDE SEQUENCE [LARGE SCALE GENOMIC DNA]</scope>
</reference>
<evidence type="ECO:0000256" key="2">
    <source>
        <dbReference type="SAM" id="SignalP"/>
    </source>
</evidence>
<dbReference type="EMBL" id="FMSP01000005">
    <property type="protein sequence ID" value="SCV70531.1"/>
    <property type="molecule type" value="Genomic_DNA"/>
</dbReference>
<keyword evidence="4" id="KW-1185">Reference proteome</keyword>
<accession>A0A238FEK2</accession>
<keyword evidence="2" id="KW-0732">Signal</keyword>
<dbReference type="Proteomes" id="UP000198372">
    <property type="component" value="Unassembled WGS sequence"/>
</dbReference>
<sequence>MGQGQAALVCLVGAIIAKLPQLTYLEWDVMPHRPRYSSAHDPRRTPVIAPFPPGVIGPNSGGHKITGKFSSTLVELDLQWFPPDYDEEARLESYLNKRWRLPKLDP</sequence>
<evidence type="ECO:0000313" key="4">
    <source>
        <dbReference type="Proteomes" id="UP000198372"/>
    </source>
</evidence>
<feature type="region of interest" description="Disordered" evidence="1">
    <location>
        <begin position="35"/>
        <end position="55"/>
    </location>
</feature>
<proteinExistence type="predicted"/>
<dbReference type="AlphaFoldDB" id="A0A238FEK2"/>
<feature type="signal peptide" evidence="2">
    <location>
        <begin position="1"/>
        <end position="25"/>
    </location>
</feature>
<evidence type="ECO:0000313" key="3">
    <source>
        <dbReference type="EMBL" id="SCV70531.1"/>
    </source>
</evidence>
<feature type="chain" id="PRO_5012895740" evidence="2">
    <location>
        <begin position="26"/>
        <end position="106"/>
    </location>
</feature>
<name>A0A238FEK2_9BASI</name>
<organism evidence="3 4">
    <name type="scientific">Microbotryum intermedium</name>
    <dbReference type="NCBI Taxonomy" id="269621"/>
    <lineage>
        <taxon>Eukaryota</taxon>
        <taxon>Fungi</taxon>
        <taxon>Dikarya</taxon>
        <taxon>Basidiomycota</taxon>
        <taxon>Pucciniomycotina</taxon>
        <taxon>Microbotryomycetes</taxon>
        <taxon>Microbotryales</taxon>
        <taxon>Microbotryaceae</taxon>
        <taxon>Microbotryum</taxon>
    </lineage>
</organism>
<evidence type="ECO:0000256" key="1">
    <source>
        <dbReference type="SAM" id="MobiDB-lite"/>
    </source>
</evidence>
<protein>
    <submittedName>
        <fullName evidence="3">BQ2448_1925 protein</fullName>
    </submittedName>
</protein>